<dbReference type="InterPro" id="IPR014756">
    <property type="entry name" value="Ig_E-set"/>
</dbReference>
<dbReference type="Gene3D" id="2.120.10.30">
    <property type="entry name" value="TolB, C-terminal domain"/>
    <property type="match status" value="2"/>
</dbReference>
<proteinExistence type="predicted"/>
<dbReference type="Proteomes" id="UP000559010">
    <property type="component" value="Unassembled WGS sequence"/>
</dbReference>
<organism evidence="2 3">
    <name type="scientific">Marinigracilibium pacificum</name>
    <dbReference type="NCBI Taxonomy" id="2729599"/>
    <lineage>
        <taxon>Bacteria</taxon>
        <taxon>Pseudomonadati</taxon>
        <taxon>Bacteroidota</taxon>
        <taxon>Cytophagia</taxon>
        <taxon>Cytophagales</taxon>
        <taxon>Flammeovirgaceae</taxon>
        <taxon>Marinigracilibium</taxon>
    </lineage>
</organism>
<dbReference type="Pfam" id="PF01833">
    <property type="entry name" value="TIG"/>
    <property type="match status" value="1"/>
</dbReference>
<dbReference type="InterPro" id="IPR050778">
    <property type="entry name" value="Cueball_EGF_LRP_Nidogen"/>
</dbReference>
<evidence type="ECO:0000313" key="2">
    <source>
        <dbReference type="EMBL" id="NMM46829.1"/>
    </source>
</evidence>
<comment type="caution">
    <text evidence="2">The sequence shown here is derived from an EMBL/GenBank/DDBJ whole genome shotgun (WGS) entry which is preliminary data.</text>
</comment>
<dbReference type="InterPro" id="IPR011042">
    <property type="entry name" value="6-blade_b-propeller_TolB-like"/>
</dbReference>
<dbReference type="InterPro" id="IPR000033">
    <property type="entry name" value="LDLR_classB_rpt"/>
</dbReference>
<evidence type="ECO:0000313" key="3">
    <source>
        <dbReference type="Proteomes" id="UP000559010"/>
    </source>
</evidence>
<evidence type="ECO:0000259" key="1">
    <source>
        <dbReference type="Pfam" id="PF01833"/>
    </source>
</evidence>
<dbReference type="AlphaFoldDB" id="A0A848IXY0"/>
<dbReference type="PROSITE" id="PS51257">
    <property type="entry name" value="PROKAR_LIPOPROTEIN"/>
    <property type="match status" value="1"/>
</dbReference>
<dbReference type="SMART" id="SM00135">
    <property type="entry name" value="LY"/>
    <property type="match status" value="5"/>
</dbReference>
<feature type="domain" description="IPT/TIG" evidence="1">
    <location>
        <begin position="25"/>
        <end position="82"/>
    </location>
</feature>
<dbReference type="InterPro" id="IPR002909">
    <property type="entry name" value="IPT_dom"/>
</dbReference>
<dbReference type="RefSeq" id="WP_169677458.1">
    <property type="nucleotide sequence ID" value="NZ_JABBNU010000001.1"/>
</dbReference>
<reference evidence="2 3" key="1">
    <citation type="submission" date="2020-04" db="EMBL/GenBank/DDBJ databases">
        <title>Flammeovirgaceae bacterium KN852 isolated from deep sea.</title>
        <authorList>
            <person name="Zhang D.-C."/>
        </authorList>
    </citation>
    <scope>NUCLEOTIDE SEQUENCE [LARGE SCALE GENOMIC DNA]</scope>
    <source>
        <strain evidence="2 3">KN852</strain>
    </source>
</reference>
<dbReference type="InterPro" id="IPR013783">
    <property type="entry name" value="Ig-like_fold"/>
</dbReference>
<dbReference type="EMBL" id="JABBNU010000001">
    <property type="protein sequence ID" value="NMM46829.1"/>
    <property type="molecule type" value="Genomic_DNA"/>
</dbReference>
<sequence length="374" mass="41837">MQKYIFLLAIVLGFMACKDQETPNPIITDIESDYANRGEMITITGSNFTNETEIEINGIPVEIVGVTSEGIQIKVPENATAGDLIVKQGNTEINTGYFHIYTPATALYYTFWNDNEVSFINLLANNSISVLYDNQNINDYPNGLTHDKNGYLYFAEEVSNRIIKAKEDGSSFEVLYDSEDGVSTPSSITIDYSTNKLYWTNKGNGAIMVGNTMGTEVPYPLFGEQEVLWYSYGIQVDSINSKIYFSDFIGSIKVGELDGTGTPTVIYDTNNTDKIYWPSDIYTDFLRGKIYWTDESLSVIMEANIDGSGDIKELFNTSDGLNRTDGVYVDYAMGKIYWSETNNQQICRGNLDGSGEKEVLANGPRSYGMYLKFE</sequence>
<dbReference type="PANTHER" id="PTHR46513">
    <property type="entry name" value="VITELLOGENIN RECEPTOR-LIKE PROTEIN-RELATED-RELATED"/>
    <property type="match status" value="1"/>
</dbReference>
<gene>
    <name evidence="2" type="ORF">HH304_00350</name>
</gene>
<dbReference type="SUPFAM" id="SSF81296">
    <property type="entry name" value="E set domains"/>
    <property type="match status" value="1"/>
</dbReference>
<accession>A0A848IXY0</accession>
<dbReference type="CDD" id="cd00603">
    <property type="entry name" value="IPT_PCSR"/>
    <property type="match status" value="1"/>
</dbReference>
<dbReference type="PROSITE" id="PS51120">
    <property type="entry name" value="LDLRB"/>
    <property type="match status" value="1"/>
</dbReference>
<dbReference type="SUPFAM" id="SSF101898">
    <property type="entry name" value="NHL repeat"/>
    <property type="match status" value="1"/>
</dbReference>
<keyword evidence="3" id="KW-1185">Reference proteome</keyword>
<dbReference type="Gene3D" id="2.60.40.10">
    <property type="entry name" value="Immunoglobulins"/>
    <property type="match status" value="1"/>
</dbReference>
<name>A0A848IXY0_9BACT</name>
<protein>
    <recommendedName>
        <fullName evidence="1">IPT/TIG domain-containing protein</fullName>
    </recommendedName>
</protein>